<feature type="compositionally biased region" description="Gly residues" evidence="1">
    <location>
        <begin position="33"/>
        <end position="46"/>
    </location>
</feature>
<evidence type="ECO:0000256" key="1">
    <source>
        <dbReference type="SAM" id="MobiDB-lite"/>
    </source>
</evidence>
<keyword evidence="3" id="KW-1185">Reference proteome</keyword>
<sequence>MHAGRLLPPVPHGSGPTDGDAPEAGADGDADGTDGGTDVGTDGGAAAGPWSRGSSSGGTPTVTRPMATVSMLSLARREKMRPTLLEFGCRPPLVPG</sequence>
<dbReference type="AlphaFoldDB" id="A0A919PP42"/>
<dbReference type="Proteomes" id="UP000660611">
    <property type="component" value="Unassembled WGS sequence"/>
</dbReference>
<organism evidence="2 3">
    <name type="scientific">Dactylosporangium siamense</name>
    <dbReference type="NCBI Taxonomy" id="685454"/>
    <lineage>
        <taxon>Bacteria</taxon>
        <taxon>Bacillati</taxon>
        <taxon>Actinomycetota</taxon>
        <taxon>Actinomycetes</taxon>
        <taxon>Micromonosporales</taxon>
        <taxon>Micromonosporaceae</taxon>
        <taxon>Dactylosporangium</taxon>
    </lineage>
</organism>
<evidence type="ECO:0000313" key="3">
    <source>
        <dbReference type="Proteomes" id="UP000660611"/>
    </source>
</evidence>
<feature type="region of interest" description="Disordered" evidence="1">
    <location>
        <begin position="1"/>
        <end position="66"/>
    </location>
</feature>
<protein>
    <submittedName>
        <fullName evidence="2">Uncharacterized protein</fullName>
    </submittedName>
</protein>
<reference evidence="2" key="1">
    <citation type="submission" date="2021-01" db="EMBL/GenBank/DDBJ databases">
        <title>Whole genome shotgun sequence of Dactylosporangium siamense NBRC 106093.</title>
        <authorList>
            <person name="Komaki H."/>
            <person name="Tamura T."/>
        </authorList>
    </citation>
    <scope>NUCLEOTIDE SEQUENCE</scope>
    <source>
        <strain evidence="2">NBRC 106093</strain>
    </source>
</reference>
<accession>A0A919PP42</accession>
<name>A0A919PP42_9ACTN</name>
<feature type="compositionally biased region" description="Polar residues" evidence="1">
    <location>
        <begin position="52"/>
        <end position="62"/>
    </location>
</feature>
<feature type="compositionally biased region" description="Low complexity" evidence="1">
    <location>
        <begin position="15"/>
        <end position="25"/>
    </location>
</feature>
<gene>
    <name evidence="2" type="ORF">Dsi01nite_039760</name>
</gene>
<comment type="caution">
    <text evidence="2">The sequence shown here is derived from an EMBL/GenBank/DDBJ whole genome shotgun (WGS) entry which is preliminary data.</text>
</comment>
<proteinExistence type="predicted"/>
<evidence type="ECO:0000313" key="2">
    <source>
        <dbReference type="EMBL" id="GIG45935.1"/>
    </source>
</evidence>
<dbReference type="EMBL" id="BONQ01000058">
    <property type="protein sequence ID" value="GIG45935.1"/>
    <property type="molecule type" value="Genomic_DNA"/>
</dbReference>